<dbReference type="EMBL" id="CT573071">
    <property type="protein sequence ID" value="CAJ74227.1"/>
    <property type="molecule type" value="Genomic_DNA"/>
</dbReference>
<name>Q1Q2I1_KUEST</name>
<reference evidence="1" key="1">
    <citation type="journal article" date="2006" name="Nature">
        <title>Deciphering the evolution and metabolism of an anammox bacterium from a community genome.</title>
        <authorList>
            <person name="Strous M."/>
            <person name="Pelletier E."/>
            <person name="Mangenot S."/>
            <person name="Rattei T."/>
            <person name="Lehner A."/>
            <person name="Taylor M.W."/>
            <person name="Horn M."/>
            <person name="Daims H."/>
            <person name="Bartol-Mavel D."/>
            <person name="Wincker P."/>
            <person name="Barbe V."/>
            <person name="Fonknechten N."/>
            <person name="Vallenet D."/>
            <person name="Segurens B."/>
            <person name="Schenowitz-Truong C."/>
            <person name="Medigue C."/>
            <person name="Collingro A."/>
            <person name="Snel B."/>
            <person name="Dutilh B.E."/>
            <person name="OpDenCamp H.J.M."/>
            <person name="vanDerDrift C."/>
            <person name="Cirpus I."/>
            <person name="vanDePas-Schoonen K.T."/>
            <person name="Harhangi H.R."/>
            <person name="vanNiftrik L."/>
            <person name="Schmid M."/>
            <person name="Keltjens J."/>
            <person name="vanDeVossenberg J."/>
            <person name="Kartal B."/>
            <person name="Meier H."/>
            <person name="Frishman D."/>
            <person name="Huynen M.A."/>
            <person name="Mewes H."/>
            <person name="Weissenbach J."/>
            <person name="Jetten M.S.M."/>
            <person name="Wagner M."/>
            <person name="LePaslier D."/>
        </authorList>
    </citation>
    <scope>NUCLEOTIDE SEQUENCE</scope>
</reference>
<accession>Q1Q2I1</accession>
<evidence type="ECO:0000313" key="1">
    <source>
        <dbReference type="EMBL" id="CAJ74227.1"/>
    </source>
</evidence>
<gene>
    <name evidence="2" type="ORF">KsCSTR_19450</name>
    <name evidence="1" type="ORF">kuste3464</name>
</gene>
<dbReference type="Proteomes" id="UP000501926">
    <property type="component" value="Chromosome"/>
</dbReference>
<reference evidence="1" key="2">
    <citation type="submission" date="2006-01" db="EMBL/GenBank/DDBJ databases">
        <authorList>
            <person name="Genoscope"/>
        </authorList>
    </citation>
    <scope>NUCLEOTIDE SEQUENCE</scope>
</reference>
<reference evidence="2 3" key="3">
    <citation type="submission" date="2020-02" db="EMBL/GenBank/DDBJ databases">
        <title>Newly sequenced genome of strain CSTR1 showed variability in Candidatus Kuenenia stuttgartiensis genomes.</title>
        <authorList>
            <person name="Ding C."/>
            <person name="Adrian L."/>
        </authorList>
    </citation>
    <scope>NUCLEOTIDE SEQUENCE [LARGE SCALE GENOMIC DNA]</scope>
    <source>
        <strain evidence="2 3">CSTR1</strain>
    </source>
</reference>
<proteinExistence type="predicted"/>
<protein>
    <submittedName>
        <fullName evidence="1">Uncharacterized protein</fullName>
    </submittedName>
</protein>
<organism evidence="1">
    <name type="scientific">Kuenenia stuttgartiensis</name>
    <dbReference type="NCBI Taxonomy" id="174633"/>
    <lineage>
        <taxon>Bacteria</taxon>
        <taxon>Pseudomonadati</taxon>
        <taxon>Planctomycetota</taxon>
        <taxon>Candidatus Brocadiia</taxon>
        <taxon>Candidatus Brocadiales</taxon>
        <taxon>Candidatus Brocadiaceae</taxon>
        <taxon>Candidatus Kuenenia</taxon>
    </lineage>
</organism>
<dbReference type="EMBL" id="CP049055">
    <property type="protein sequence ID" value="QII11324.1"/>
    <property type="molecule type" value="Genomic_DNA"/>
</dbReference>
<dbReference type="AlphaFoldDB" id="Q1Q2I1"/>
<sequence length="61" mass="7158">MFFVTVAIRIASLIHSIQKITIVWSKFSLQRNFTVENNFSKICFQPEKGKIACRVNILIWQ</sequence>
<evidence type="ECO:0000313" key="2">
    <source>
        <dbReference type="EMBL" id="QII11324.1"/>
    </source>
</evidence>
<evidence type="ECO:0000313" key="3">
    <source>
        <dbReference type="Proteomes" id="UP000501926"/>
    </source>
</evidence>